<name>A0ABU5GX35_9BACT</name>
<proteinExistence type="predicted"/>
<dbReference type="InterPro" id="IPR025743">
    <property type="entry name" value="TssM1_N"/>
</dbReference>
<sequence>MLLYVLAALMIGLIWAGTFKFQLPLSMGLAATGVMVLLTVLVTLIRRRRAKAKKKPEPSAEKPPASEPSKALRPALLPEVQAMQAEFSRAVSALKSSKLSRGGRDAVGALPWYLVIGPPDSGKSTALRNSGLKFPYLSNRGGAGRSVGGTRHCDWWLSNEAVFLDAAGRYISSDEDREEWLAFLDTLSKHRPQRPLNGLVVAVSVSELMGVDPQAAGELGQRLRERIDEMTARLRVVVPIYVMVTKCDLLHGFVEMFSDLPRSERGQIWGFTVPLTAQPEAPTELLLKRFDEMTSILEQRSTRRLGQERRLETRERIYQFPQRFDGIRKNLAEFIQPLFLENVFQDTPVMRGVYFTSGTQELRSSERPTLSSAESLLSQARPSPAETAAEGRSFFIWDVLTKIMFQDQKLAVRSSMEEIRQRKRRYVLVGACMAITASLLVLPTVSFFKNRELLRQVRDTIVSVKLDANDDISRIQELEPLQQHLATLHWHRVDGVPLWLRMGLYKGDRLFPLAQTFYNGQLKGILLGRQHERIKQNLELFSQHQDRPDWKPSNESYGKHFENLKMYLLVTHPRSPREPALDELHQAWLVKQMVKHWEDIRGQGNDAHLEQLITRHAQTYIAMLAAEPEQLAFPRDERVAISARRALNRVPLATLELERIVEQANRDYADKTLSDIVGAVPAMRATKKVRGAYTEPAWTGWIRARMDSAFQGSESWVLNRDSQENEESNRAELRTQYYRQYIQEWTDFLHSIRVEEPVDMDQTERLLESLVRGKPTPLGKLFRALGHNVNFEESKPKNEGTLSNLISRALDKGTAAPQPSKLIDRASATGELELTPQDVRRHFAPLLLFSTQKFPTPDGDEELTQLDSYQDQLMLVLNTLLEVRDKPNEAGLLIEKIASSRKNVELLIKSQEGGQALFEQLLLPPLKQVRTVIFRDVSAKKSQQWCDDVFSPFMTLMANRYPFDKSSLLDTPLPELSQFLHPSNGVVKKFIQAQLSEEVIPNGRRWQFSAPSLSGMYKEELLTYLERVNALATTLFPGDTQDPLVRFTVRLRPGASEDSGPSDIASITLTVDGSEELYRNGPDDRWRPLSWPGPAGKLGAHLRVVSTSGNIADLDAPGEWGLFRLLERAKKIEPSADGRFFTATWEIPDLNNAQIAIDIRPERLANPFFGTSGNNTSRLFQIFRDPQLKPPAGIAQVAKDCSPAVLSAKAQP</sequence>
<keyword evidence="2" id="KW-0472">Membrane</keyword>
<gene>
    <name evidence="7" type="primary">tssM</name>
    <name evidence="7" type="ORF">SYV04_05140</name>
</gene>
<evidence type="ECO:0000259" key="6">
    <source>
        <dbReference type="Pfam" id="PF21070"/>
    </source>
</evidence>
<evidence type="ECO:0000259" key="4">
    <source>
        <dbReference type="Pfam" id="PF06761"/>
    </source>
</evidence>
<dbReference type="Pfam" id="PF06761">
    <property type="entry name" value="IcmF-related"/>
    <property type="match status" value="1"/>
</dbReference>
<dbReference type="InterPro" id="IPR009612">
    <property type="entry name" value="IcmF-rel"/>
</dbReference>
<dbReference type="InterPro" id="IPR048677">
    <property type="entry name" value="TssM1_hel"/>
</dbReference>
<dbReference type="NCBIfam" id="TIGR03348">
    <property type="entry name" value="VI_IcmF"/>
    <property type="match status" value="1"/>
</dbReference>
<feature type="domain" description="Type VI secretion system component TssM1 helical" evidence="6">
    <location>
        <begin position="942"/>
        <end position="1037"/>
    </location>
</feature>
<feature type="transmembrane region" description="Helical" evidence="2">
    <location>
        <begin position="426"/>
        <end position="448"/>
    </location>
</feature>
<dbReference type="PANTHER" id="PTHR36153:SF1">
    <property type="entry name" value="TYPE VI SECRETION SYSTEM COMPONENT TSSM1"/>
    <property type="match status" value="1"/>
</dbReference>
<evidence type="ECO:0000256" key="2">
    <source>
        <dbReference type="SAM" id="Phobius"/>
    </source>
</evidence>
<feature type="domain" description="Type VI secretion system component TssM1 N-terminal" evidence="5">
    <location>
        <begin position="174"/>
        <end position="430"/>
    </location>
</feature>
<feature type="domain" description="Type VI secretion system IcmF C-terminal" evidence="3">
    <location>
        <begin position="1063"/>
        <end position="1156"/>
    </location>
</feature>
<dbReference type="InterPro" id="IPR017731">
    <property type="entry name" value="TssM1-like"/>
</dbReference>
<dbReference type="PANTHER" id="PTHR36153">
    <property type="entry name" value="INNER MEMBRANE PROTEIN-RELATED"/>
    <property type="match status" value="1"/>
</dbReference>
<dbReference type="InterPro" id="IPR010623">
    <property type="entry name" value="IcmF_C"/>
</dbReference>
<evidence type="ECO:0000256" key="1">
    <source>
        <dbReference type="SAM" id="MobiDB-lite"/>
    </source>
</evidence>
<dbReference type="Pfam" id="PF14331">
    <property type="entry name" value="IcmF-related_N"/>
    <property type="match status" value="1"/>
</dbReference>
<dbReference type="Pfam" id="PF06744">
    <property type="entry name" value="IcmF_C"/>
    <property type="match status" value="1"/>
</dbReference>
<keyword evidence="2" id="KW-1133">Transmembrane helix</keyword>
<evidence type="ECO:0000313" key="8">
    <source>
        <dbReference type="Proteomes" id="UP001291309"/>
    </source>
</evidence>
<dbReference type="RefSeq" id="WP_321544483.1">
    <property type="nucleotide sequence ID" value="NZ_JAXIVS010000002.1"/>
</dbReference>
<evidence type="ECO:0000313" key="7">
    <source>
        <dbReference type="EMBL" id="MDY7225753.1"/>
    </source>
</evidence>
<protein>
    <submittedName>
        <fullName evidence="7">Type VI secretion system membrane subunit TssM</fullName>
    </submittedName>
</protein>
<dbReference type="EMBL" id="JAXIVS010000002">
    <property type="protein sequence ID" value="MDY7225753.1"/>
    <property type="molecule type" value="Genomic_DNA"/>
</dbReference>
<dbReference type="InterPro" id="IPR053156">
    <property type="entry name" value="T6SS_TssM-like"/>
</dbReference>
<feature type="region of interest" description="Disordered" evidence="1">
    <location>
        <begin position="52"/>
        <end position="71"/>
    </location>
</feature>
<dbReference type="Pfam" id="PF21070">
    <property type="entry name" value="IcmF_helical"/>
    <property type="match status" value="1"/>
</dbReference>
<evidence type="ECO:0000259" key="5">
    <source>
        <dbReference type="Pfam" id="PF14331"/>
    </source>
</evidence>
<keyword evidence="8" id="KW-1185">Reference proteome</keyword>
<feature type="transmembrane region" description="Helical" evidence="2">
    <location>
        <begin position="26"/>
        <end position="45"/>
    </location>
</feature>
<comment type="caution">
    <text evidence="7">The sequence shown here is derived from an EMBL/GenBank/DDBJ whole genome shotgun (WGS) entry which is preliminary data.</text>
</comment>
<keyword evidence="2" id="KW-0812">Transmembrane</keyword>
<accession>A0ABU5GX35</accession>
<organism evidence="7 8">
    <name type="scientific">Hyalangium rubrum</name>
    <dbReference type="NCBI Taxonomy" id="3103134"/>
    <lineage>
        <taxon>Bacteria</taxon>
        <taxon>Pseudomonadati</taxon>
        <taxon>Myxococcota</taxon>
        <taxon>Myxococcia</taxon>
        <taxon>Myxococcales</taxon>
        <taxon>Cystobacterineae</taxon>
        <taxon>Archangiaceae</taxon>
        <taxon>Hyalangium</taxon>
    </lineage>
</organism>
<dbReference type="InterPro" id="IPR027417">
    <property type="entry name" value="P-loop_NTPase"/>
</dbReference>
<evidence type="ECO:0000259" key="3">
    <source>
        <dbReference type="Pfam" id="PF06744"/>
    </source>
</evidence>
<feature type="domain" description="IcmF-related" evidence="4">
    <location>
        <begin position="477"/>
        <end position="789"/>
    </location>
</feature>
<dbReference type="SUPFAM" id="SSF52540">
    <property type="entry name" value="P-loop containing nucleoside triphosphate hydrolases"/>
    <property type="match status" value="1"/>
</dbReference>
<dbReference type="Proteomes" id="UP001291309">
    <property type="component" value="Unassembled WGS sequence"/>
</dbReference>
<reference evidence="7 8" key="1">
    <citation type="submission" date="2023-12" db="EMBL/GenBank/DDBJ databases">
        <title>the genome sequence of Hyalangium sp. s54d21.</title>
        <authorList>
            <person name="Zhang X."/>
        </authorList>
    </citation>
    <scope>NUCLEOTIDE SEQUENCE [LARGE SCALE GENOMIC DNA]</scope>
    <source>
        <strain evidence="8">s54d21</strain>
    </source>
</reference>